<organism evidence="1 2">
    <name type="scientific">Pseudobacteriovorax antillogorgiicola</name>
    <dbReference type="NCBI Taxonomy" id="1513793"/>
    <lineage>
        <taxon>Bacteria</taxon>
        <taxon>Pseudomonadati</taxon>
        <taxon>Bdellovibrionota</taxon>
        <taxon>Oligoflexia</taxon>
        <taxon>Oligoflexales</taxon>
        <taxon>Pseudobacteriovoracaceae</taxon>
        <taxon>Pseudobacteriovorax</taxon>
    </lineage>
</organism>
<evidence type="ECO:0008006" key="3">
    <source>
        <dbReference type="Google" id="ProtNLM"/>
    </source>
</evidence>
<dbReference type="OrthoDB" id="8532584at2"/>
<evidence type="ECO:0000313" key="2">
    <source>
        <dbReference type="Proteomes" id="UP000192907"/>
    </source>
</evidence>
<dbReference type="Gene3D" id="3.20.20.370">
    <property type="entry name" value="Glycoside hydrolase/deacetylase"/>
    <property type="match status" value="1"/>
</dbReference>
<reference evidence="2" key="1">
    <citation type="submission" date="2017-04" db="EMBL/GenBank/DDBJ databases">
        <authorList>
            <person name="Varghese N."/>
            <person name="Submissions S."/>
        </authorList>
    </citation>
    <scope>NUCLEOTIDE SEQUENCE [LARGE SCALE GENOMIC DNA]</scope>
    <source>
        <strain evidence="2">RKEM611</strain>
    </source>
</reference>
<evidence type="ECO:0000313" key="1">
    <source>
        <dbReference type="EMBL" id="SMF79653.1"/>
    </source>
</evidence>
<accession>A0A1Y6CNC8</accession>
<dbReference type="AlphaFoldDB" id="A0A1Y6CNC8"/>
<dbReference type="RefSeq" id="WP_132325828.1">
    <property type="nucleotide sequence ID" value="NZ_FWZT01000034.1"/>
</dbReference>
<name>A0A1Y6CNC8_9BACT</name>
<dbReference type="EMBL" id="FWZT01000034">
    <property type="protein sequence ID" value="SMF79653.1"/>
    <property type="molecule type" value="Genomic_DNA"/>
</dbReference>
<gene>
    <name evidence="1" type="ORF">SAMN06296036_1343</name>
</gene>
<sequence length="293" mass="33298">MANVAVIVSVDWEGRDLVPDSIDAMEAFRKRYPFIPMQQFLNAAYYTKPSANPEQLTIDTRRTLLEDDILGLHIHAWRSLFEAAGVEPKREPNFREYGGPMRVVDGDWGHEIAIDAFTRDELSRVIQTSIKILDEQGFGQPTEFRSGAWLSGPSVIEALIDNGFRLDASAVNRRFIKRRWGTSPLYKRLSELWDDISDTSQPYYQQSEEGRILQVPNNGCLADYTSPKDILKVFEANLQEAKKNPAQTKYVSIGFHQETANKFLPNIEKGIRLIMEKADKTGAKLSFVASPFH</sequence>
<dbReference type="Proteomes" id="UP000192907">
    <property type="component" value="Unassembled WGS sequence"/>
</dbReference>
<protein>
    <recommendedName>
        <fullName evidence="3">YdjC-like protein</fullName>
    </recommendedName>
</protein>
<keyword evidence="2" id="KW-1185">Reference proteome</keyword>
<proteinExistence type="predicted"/>